<name>A0ACC2S3N9_9FUNG</name>
<evidence type="ECO:0000313" key="1">
    <source>
        <dbReference type="EMBL" id="KAJ9056893.1"/>
    </source>
</evidence>
<reference evidence="1" key="1">
    <citation type="submission" date="2022-04" db="EMBL/GenBank/DDBJ databases">
        <title>Genome of the entomopathogenic fungus Entomophthora muscae.</title>
        <authorList>
            <person name="Elya C."/>
            <person name="Lovett B.R."/>
            <person name="Lee E."/>
            <person name="Macias A.M."/>
            <person name="Hajek A.E."/>
            <person name="De Bivort B.L."/>
            <person name="Kasson M.T."/>
            <person name="De Fine Licht H.H."/>
            <person name="Stajich J.E."/>
        </authorList>
    </citation>
    <scope>NUCLEOTIDE SEQUENCE</scope>
    <source>
        <strain evidence="1">Berkeley</strain>
    </source>
</reference>
<keyword evidence="2" id="KW-1185">Reference proteome</keyword>
<comment type="caution">
    <text evidence="1">The sequence shown here is derived from an EMBL/GenBank/DDBJ whole genome shotgun (WGS) entry which is preliminary data.</text>
</comment>
<gene>
    <name evidence="1" type="ORF">DSO57_1039647</name>
</gene>
<dbReference type="EMBL" id="QTSX02005854">
    <property type="protein sequence ID" value="KAJ9056893.1"/>
    <property type="molecule type" value="Genomic_DNA"/>
</dbReference>
<accession>A0ACC2S3N9</accession>
<dbReference type="Proteomes" id="UP001165960">
    <property type="component" value="Unassembled WGS sequence"/>
</dbReference>
<organism evidence="1 2">
    <name type="scientific">Entomophthora muscae</name>
    <dbReference type="NCBI Taxonomy" id="34485"/>
    <lineage>
        <taxon>Eukaryota</taxon>
        <taxon>Fungi</taxon>
        <taxon>Fungi incertae sedis</taxon>
        <taxon>Zoopagomycota</taxon>
        <taxon>Entomophthoromycotina</taxon>
        <taxon>Entomophthoromycetes</taxon>
        <taxon>Entomophthorales</taxon>
        <taxon>Entomophthoraceae</taxon>
        <taxon>Entomophthora</taxon>
    </lineage>
</organism>
<evidence type="ECO:0000313" key="2">
    <source>
        <dbReference type="Proteomes" id="UP001165960"/>
    </source>
</evidence>
<proteinExistence type="predicted"/>
<protein>
    <submittedName>
        <fullName evidence="1">Uncharacterized protein</fullName>
    </submittedName>
</protein>
<sequence>MEAHNGAGHFGWDSTLARLKETYWWPGMYTDTFNHTRSCMHCQRFSKKIVHTKPMEPIVVDKIFELWGIVFVGPLPPSKSGKTSSWLLPSTSLVGLLLRLVTITQP</sequence>